<sequence>MLPAKGNSLRDNCQWTWHNMRMRWHQKQQAQFMVKVIKVFHNRLENEGPLLLNDAWVKFQLIICLHNADCVMNQPNET</sequence>
<name>A0A9P5H4P7_9HYPO</name>
<keyword evidence="2" id="KW-1185">Reference proteome</keyword>
<proteinExistence type="predicted"/>
<evidence type="ECO:0000313" key="1">
    <source>
        <dbReference type="EMBL" id="KAF7548793.1"/>
    </source>
</evidence>
<comment type="caution">
    <text evidence="1">The sequence shown here is derived from an EMBL/GenBank/DDBJ whole genome shotgun (WGS) entry which is preliminary data.</text>
</comment>
<reference evidence="1" key="1">
    <citation type="submission" date="2020-03" db="EMBL/GenBank/DDBJ databases">
        <title>Draft Genome Sequence of Cylindrodendrum hubeiense.</title>
        <authorList>
            <person name="Buettner E."/>
            <person name="Kellner H."/>
        </authorList>
    </citation>
    <scope>NUCLEOTIDE SEQUENCE</scope>
    <source>
        <strain evidence="1">IHI 201604</strain>
    </source>
</reference>
<evidence type="ECO:0000313" key="2">
    <source>
        <dbReference type="Proteomes" id="UP000722485"/>
    </source>
</evidence>
<protein>
    <submittedName>
        <fullName evidence="1">Uncharacterized protein</fullName>
    </submittedName>
</protein>
<accession>A0A9P5H4P7</accession>
<dbReference type="AlphaFoldDB" id="A0A9P5H4P7"/>
<organism evidence="1 2">
    <name type="scientific">Cylindrodendrum hubeiense</name>
    <dbReference type="NCBI Taxonomy" id="595255"/>
    <lineage>
        <taxon>Eukaryota</taxon>
        <taxon>Fungi</taxon>
        <taxon>Dikarya</taxon>
        <taxon>Ascomycota</taxon>
        <taxon>Pezizomycotina</taxon>
        <taxon>Sordariomycetes</taxon>
        <taxon>Hypocreomycetidae</taxon>
        <taxon>Hypocreales</taxon>
        <taxon>Nectriaceae</taxon>
        <taxon>Cylindrodendrum</taxon>
    </lineage>
</organism>
<dbReference type="Proteomes" id="UP000722485">
    <property type="component" value="Unassembled WGS sequence"/>
</dbReference>
<dbReference type="EMBL" id="JAANBB010000139">
    <property type="protein sequence ID" value="KAF7548793.1"/>
    <property type="molecule type" value="Genomic_DNA"/>
</dbReference>
<gene>
    <name evidence="1" type="ORF">G7Z17_g6836</name>
</gene>